<dbReference type="Proteomes" id="UP000002059">
    <property type="component" value="Partially assembled WGS sequence"/>
</dbReference>
<feature type="transmembrane region" description="Helical" evidence="3">
    <location>
        <begin position="121"/>
        <end position="139"/>
    </location>
</feature>
<accession>C1GNY1</accession>
<dbReference type="PANTHER" id="PTHR28249:SF1">
    <property type="entry name" value="SPORULATION-SPECIFIC PROTEIN SPO7"/>
    <property type="match status" value="1"/>
</dbReference>
<evidence type="ECO:0000313" key="5">
    <source>
        <dbReference type="Proteomes" id="UP000002059"/>
    </source>
</evidence>
<feature type="compositionally biased region" description="Gly residues" evidence="2">
    <location>
        <begin position="247"/>
        <end position="257"/>
    </location>
</feature>
<feature type="compositionally biased region" description="Basic residues" evidence="2">
    <location>
        <begin position="403"/>
        <end position="428"/>
    </location>
</feature>
<dbReference type="OrthoDB" id="5599171at2759"/>
<evidence type="ECO:0000256" key="1">
    <source>
        <dbReference type="SAM" id="Coils"/>
    </source>
</evidence>
<dbReference type="RefSeq" id="XP_002797687.1">
    <property type="nucleotide sequence ID" value="XM_002797641.2"/>
</dbReference>
<feature type="coiled-coil region" evidence="1">
    <location>
        <begin position="345"/>
        <end position="372"/>
    </location>
</feature>
<feature type="transmembrane region" description="Helical" evidence="3">
    <location>
        <begin position="159"/>
        <end position="179"/>
    </location>
</feature>
<dbReference type="EMBL" id="KN293992">
    <property type="protein sequence ID" value="EEH35903.1"/>
    <property type="molecule type" value="Genomic_DNA"/>
</dbReference>
<dbReference type="PANTHER" id="PTHR28249">
    <property type="entry name" value="SPORULATION-SPECIFIC PROTEIN SPO7"/>
    <property type="match status" value="1"/>
</dbReference>
<keyword evidence="3" id="KW-0472">Membrane</keyword>
<dbReference type="OMA" id="ENWDEYR"/>
<dbReference type="KEGG" id="pbl:PAAG_00226"/>
<dbReference type="GO" id="GO:0071595">
    <property type="term" value="C:Nem1-Spo7 phosphatase complex"/>
    <property type="evidence" value="ECO:0007669"/>
    <property type="project" value="TreeGrafter"/>
</dbReference>
<feature type="compositionally biased region" description="Low complexity" evidence="2">
    <location>
        <begin position="35"/>
        <end position="47"/>
    </location>
</feature>
<name>C1GNY1_PARBA</name>
<keyword evidence="3" id="KW-0812">Transmembrane</keyword>
<feature type="compositionally biased region" description="Pro residues" evidence="2">
    <location>
        <begin position="48"/>
        <end position="66"/>
    </location>
</feature>
<reference evidence="4 5" key="1">
    <citation type="journal article" date="2011" name="PLoS Genet.">
        <title>Comparative genomic analysis of human fungal pathogens causing paracoccidioidomycosis.</title>
        <authorList>
            <person name="Desjardins C.A."/>
            <person name="Champion M.D."/>
            <person name="Holder J.W."/>
            <person name="Muszewska A."/>
            <person name="Goldberg J."/>
            <person name="Bailao A.M."/>
            <person name="Brigido M.M."/>
            <person name="Ferreira M.E."/>
            <person name="Garcia A.M."/>
            <person name="Grynberg M."/>
            <person name="Gujja S."/>
            <person name="Heiman D.I."/>
            <person name="Henn M.R."/>
            <person name="Kodira C.D."/>
            <person name="Leon-Narvaez H."/>
            <person name="Longo L.V."/>
            <person name="Ma L.J."/>
            <person name="Malavazi I."/>
            <person name="Matsuo A.L."/>
            <person name="Morais F.V."/>
            <person name="Pereira M."/>
            <person name="Rodriguez-Brito S."/>
            <person name="Sakthikumar S."/>
            <person name="Salem-Izacc S.M."/>
            <person name="Sykes S.M."/>
            <person name="Teixeira M.M."/>
            <person name="Vallejo M.C."/>
            <person name="Walter M.E."/>
            <person name="Yandava C."/>
            <person name="Young S."/>
            <person name="Zeng Q."/>
            <person name="Zucker J."/>
            <person name="Felipe M.S."/>
            <person name="Goldman G.H."/>
            <person name="Haas B.J."/>
            <person name="McEwen J.G."/>
            <person name="Nino-Vega G."/>
            <person name="Puccia R."/>
            <person name="San-Blas G."/>
            <person name="Soares C.M."/>
            <person name="Birren B.W."/>
            <person name="Cuomo C.A."/>
        </authorList>
    </citation>
    <scope>NUCLEOTIDE SEQUENCE [LARGE SCALE GENOMIC DNA]</scope>
    <source>
        <strain evidence="5">ATCC MYA-826 / Pb01</strain>
    </source>
</reference>
<feature type="region of interest" description="Disordered" evidence="2">
    <location>
        <begin position="247"/>
        <end position="282"/>
    </location>
</feature>
<sequence>MSSRLDQIVKGAPSPRLSPVASLPGSTPPSPPLEPSLLPYNQQQHSPSPSPSLSPSPSPSIYPQPSPQENTAFPLPTATPPADPLSTLPSSPPQIYLNLLILESSLRSQYLALRARRRQNTFFLLLLACWVTYFAYALFLRPREDGRGVGGSVYWVVEMAEKVALMGGVVTGVLIWGTGQWERGVRWPRRWLVVANRGLRAMNTKIVVLRGPWWVEVWSWVGFLFPFPLLTGLGGVVQYVESTTTAFGGGGGGGGGGGEREKGKRSRATLSAAHPQQQQSSSYYSSYADEPFLTTHGETPPLPPGTTLVEEDINPGGDHIKLLLLPKSFSPAFRENWDEYRTDYWEKENERRALLRRKLKEQRRERARLQGGWLWWIRWLWGAKGVRGGGGRRLVTPLSGGGQHHHHQHGHGHGHSHHHHHHHHHHHRDSSISTAIATSSSSSTKRRSQHHSLHQHSDPTMPTTAQSHSRTSSRSTTPNRFSDHDDFSNNNGNGNGSNHERHRPRRGSSAASTSGNERKRRNKSASSLSDGGGGGGGGRRAPSPLARIEAEGLE</sequence>
<feature type="compositionally biased region" description="Low complexity" evidence="2">
    <location>
        <begin position="431"/>
        <end position="443"/>
    </location>
</feature>
<dbReference type="GeneID" id="9100772"/>
<gene>
    <name evidence="4" type="ORF">PAAG_00226</name>
</gene>
<keyword evidence="1" id="KW-0175">Coiled coil</keyword>
<proteinExistence type="predicted"/>
<evidence type="ECO:0008006" key="6">
    <source>
        <dbReference type="Google" id="ProtNLM"/>
    </source>
</evidence>
<feature type="region of interest" description="Disordered" evidence="2">
    <location>
        <begin position="1"/>
        <end position="87"/>
    </location>
</feature>
<protein>
    <recommendedName>
        <fullName evidence="6">Spo7-like protein</fullName>
    </recommendedName>
</protein>
<organism evidence="4 5">
    <name type="scientific">Paracoccidioides lutzii (strain ATCC MYA-826 / Pb01)</name>
    <name type="common">Paracoccidioides brasiliensis</name>
    <dbReference type="NCBI Taxonomy" id="502779"/>
    <lineage>
        <taxon>Eukaryota</taxon>
        <taxon>Fungi</taxon>
        <taxon>Dikarya</taxon>
        <taxon>Ascomycota</taxon>
        <taxon>Pezizomycotina</taxon>
        <taxon>Eurotiomycetes</taxon>
        <taxon>Eurotiomycetidae</taxon>
        <taxon>Onygenales</taxon>
        <taxon>Ajellomycetaceae</taxon>
        <taxon>Paracoccidioides</taxon>
    </lineage>
</organism>
<keyword evidence="3" id="KW-1133">Transmembrane helix</keyword>
<evidence type="ECO:0000256" key="2">
    <source>
        <dbReference type="SAM" id="MobiDB-lite"/>
    </source>
</evidence>
<dbReference type="eggNOG" id="ENOG502QTI4">
    <property type="taxonomic scope" value="Eukaryota"/>
</dbReference>
<feature type="compositionally biased region" description="Gly residues" evidence="2">
    <location>
        <begin position="530"/>
        <end position="539"/>
    </location>
</feature>
<dbReference type="STRING" id="502779.C1GNY1"/>
<feature type="region of interest" description="Disordered" evidence="2">
    <location>
        <begin position="392"/>
        <end position="554"/>
    </location>
</feature>
<evidence type="ECO:0000313" key="4">
    <source>
        <dbReference type="EMBL" id="EEH35903.1"/>
    </source>
</evidence>
<feature type="compositionally biased region" description="Low complexity" evidence="2">
    <location>
        <begin position="463"/>
        <end position="480"/>
    </location>
</feature>
<dbReference type="AlphaFoldDB" id="C1GNY1"/>
<dbReference type="GO" id="GO:0019888">
    <property type="term" value="F:protein phosphatase regulator activity"/>
    <property type="evidence" value="ECO:0007669"/>
    <property type="project" value="InterPro"/>
</dbReference>
<dbReference type="InterPro" id="IPR005605">
    <property type="entry name" value="Spo7"/>
</dbReference>
<feature type="compositionally biased region" description="Basic residues" evidence="2">
    <location>
        <begin position="444"/>
        <end position="454"/>
    </location>
</feature>
<evidence type="ECO:0000256" key="3">
    <source>
        <dbReference type="SAM" id="Phobius"/>
    </source>
</evidence>
<dbReference type="GO" id="GO:0004721">
    <property type="term" value="F:phosphoprotein phosphatase activity"/>
    <property type="evidence" value="ECO:0007669"/>
    <property type="project" value="TreeGrafter"/>
</dbReference>
<dbReference type="VEuPathDB" id="FungiDB:PAAG_00226"/>
<dbReference type="GO" id="GO:0006998">
    <property type="term" value="P:nuclear envelope organization"/>
    <property type="evidence" value="ECO:0007669"/>
    <property type="project" value="TreeGrafter"/>
</dbReference>
<dbReference type="HOGENOM" id="CLU_032659_1_1_1"/>
<dbReference type="Pfam" id="PF03907">
    <property type="entry name" value="Spo7"/>
    <property type="match status" value="1"/>
</dbReference>
<keyword evidence="5" id="KW-1185">Reference proteome</keyword>